<evidence type="ECO:0000259" key="5">
    <source>
        <dbReference type="PROSITE" id="PS51192"/>
    </source>
</evidence>
<keyword evidence="3" id="KW-0863">Zinc-finger</keyword>
<dbReference type="SMART" id="SM00487">
    <property type="entry name" value="DEXDc"/>
    <property type="match status" value="1"/>
</dbReference>
<evidence type="ECO:0000256" key="1">
    <source>
        <dbReference type="ARBA" id="ARBA00022801"/>
    </source>
</evidence>
<dbReference type="InterPro" id="IPR000330">
    <property type="entry name" value="SNF2_N"/>
</dbReference>
<keyword evidence="2 7" id="KW-0547">Nucleotide-binding</keyword>
<gene>
    <name evidence="7" type="ORF">KTN04_01815</name>
</gene>
<feature type="domain" description="SWIM-type" evidence="4">
    <location>
        <begin position="52"/>
        <end position="86"/>
    </location>
</feature>
<evidence type="ECO:0000256" key="2">
    <source>
        <dbReference type="ARBA" id="ARBA00022806"/>
    </source>
</evidence>
<keyword evidence="2 7" id="KW-0067">ATP-binding</keyword>
<name>A0ABS6M724_9GAMM</name>
<dbReference type="PROSITE" id="PS51194">
    <property type="entry name" value="HELICASE_CTER"/>
    <property type="match status" value="1"/>
</dbReference>
<dbReference type="GO" id="GO:0004386">
    <property type="term" value="F:helicase activity"/>
    <property type="evidence" value="ECO:0007669"/>
    <property type="project" value="UniProtKB-KW"/>
</dbReference>
<dbReference type="SMART" id="SM00490">
    <property type="entry name" value="HELICc"/>
    <property type="match status" value="1"/>
</dbReference>
<dbReference type="Pfam" id="PF00176">
    <property type="entry name" value="SNF2-rel_dom"/>
    <property type="match status" value="1"/>
</dbReference>
<reference evidence="7 8" key="1">
    <citation type="submission" date="2021-06" db="EMBL/GenBank/DDBJ databases">
        <title>Bacterium isolated from marine sediment.</title>
        <authorList>
            <person name="Zhu K.-L."/>
            <person name="Du Z.-J."/>
            <person name="Liang Q.-Y."/>
        </authorList>
    </citation>
    <scope>NUCLEOTIDE SEQUENCE [LARGE SCALE GENOMIC DNA]</scope>
    <source>
        <strain evidence="7 8">A346</strain>
    </source>
</reference>
<evidence type="ECO:0000313" key="8">
    <source>
        <dbReference type="Proteomes" id="UP000755551"/>
    </source>
</evidence>
<dbReference type="PROSITE" id="PS51192">
    <property type="entry name" value="HELICASE_ATP_BIND_1"/>
    <property type="match status" value="1"/>
</dbReference>
<keyword evidence="2 7" id="KW-0347">Helicase</keyword>
<dbReference type="CDD" id="cd18012">
    <property type="entry name" value="DEXQc_arch_SWI2_SNF2"/>
    <property type="match status" value="1"/>
</dbReference>
<dbReference type="CDD" id="cd18793">
    <property type="entry name" value="SF2_C_SNF"/>
    <property type="match status" value="1"/>
</dbReference>
<accession>A0ABS6M724</accession>
<evidence type="ECO:0000259" key="4">
    <source>
        <dbReference type="PROSITE" id="PS50966"/>
    </source>
</evidence>
<dbReference type="InterPro" id="IPR007527">
    <property type="entry name" value="Znf_SWIM"/>
</dbReference>
<sequence length="1060" mass="120002">MLNFSYNQIQELVDQKTFQRGEAYYLEGRVELLTDNPAADQVQALVDGNRVYTVNLRQAGEELYGRCSCPVGWDCKHVVATALTWLFLYGRNMQGSGRGALPSPLQTWLQQWPGGRPELQADGRVELEPSRQHLLYVLQPRDLGCDIELHKGYLKLNGSWSQVKPFNVELFKLSPYIAPKMLTEMDIAILRQLADGRSGHSSYPLQGRSGGSLLQQMLQTGRLFVYDHYRPLQLSRERELQWQWQSDHDQTRLVPLLTGEPCQVLPLSPLFYLDDLEDVVGPLQTDMAPEQVIHLSRMPPVSSTELPLLSYELGCRLTPEQLALPEQAEKIEHCNQATPVLRLVATEQEAGYWLPGLALAFDYEGCRVPFSDEPEVRFMAEHEGRQLLIETDFATEHQAILRLFDLGLFVQETLDDEPVLRPADVNSLDAFMAAWQHLLDESLPKLQAEGWLVEVDDSYRYDVQTTSFDFNVGDGDNHWFEFGLRLPLGEHQLDVRPVIERWLAEGQPEQLSYMVDESIVQIDTRSLHPLHELILEMFREDRLTGISLPPFKAARLAAEPELELNLRDAPATQQLLEKLQNFSGLQPVAAPQGLQAQLRDYQQQGLSWLDFLQEYEFGGILADDMGLGKTLQTLALIQRMKEHNVLLQPALVLAPTSLMGNWVNEARQFTPDLEVCLIHGPDRAARFAQLETADLVITSYPLILRDAAHYREQGFSLLVLDEAQAIKNPKTKLAKQVRAIQAQRRICLTGTPLENHLGELWALMDFALPGLLGGWQQFNQQFRKPIENDNDADCQQGLARLVAPFMLRRTKQDVVAELPPKSEMVQHVELGGRQRELYEAIRVSMEKRIRDLIASKGMARSHIEFLDALLKLRQACIDPRLVKLDKAANITQSAKLEWLADTLPEMVEEGRRILLFSQFTQALGLIEEVLKQRKIAYSKLTGQTRKRQAAIDRFQSGEVPLFLISLKAGGSGLNLTAADTVIHIDPWWNPAVERQATDRAYRIGQDKPVFVYKLVAMDTVEERIQQMQQQKQALADALFNATGKAALPNDSEALLGLLAG</sequence>
<proteinExistence type="predicted"/>
<dbReference type="InterPro" id="IPR001650">
    <property type="entry name" value="Helicase_C-like"/>
</dbReference>
<keyword evidence="1" id="KW-0378">Hydrolase</keyword>
<feature type="domain" description="Helicase ATP-binding" evidence="5">
    <location>
        <begin position="610"/>
        <end position="770"/>
    </location>
</feature>
<dbReference type="InterPro" id="IPR049730">
    <property type="entry name" value="SNF2/RAD54-like_C"/>
</dbReference>
<dbReference type="RefSeq" id="WP_217333492.1">
    <property type="nucleotide sequence ID" value="NZ_JAHQZT010000001.1"/>
</dbReference>
<dbReference type="PANTHER" id="PTHR10799">
    <property type="entry name" value="SNF2/RAD54 HELICASE FAMILY"/>
    <property type="match status" value="1"/>
</dbReference>
<dbReference type="PROSITE" id="PS50966">
    <property type="entry name" value="ZF_SWIM"/>
    <property type="match status" value="1"/>
</dbReference>
<keyword evidence="3" id="KW-0479">Metal-binding</keyword>
<dbReference type="Pfam" id="PF00271">
    <property type="entry name" value="Helicase_C"/>
    <property type="match status" value="1"/>
</dbReference>
<evidence type="ECO:0000313" key="7">
    <source>
        <dbReference type="EMBL" id="MBV0932077.1"/>
    </source>
</evidence>
<keyword evidence="8" id="KW-1185">Reference proteome</keyword>
<dbReference type="EMBL" id="JAHQZT010000001">
    <property type="protein sequence ID" value="MBV0932077.1"/>
    <property type="molecule type" value="Genomic_DNA"/>
</dbReference>
<comment type="caution">
    <text evidence="7">The sequence shown here is derived from an EMBL/GenBank/DDBJ whole genome shotgun (WGS) entry which is preliminary data.</text>
</comment>
<protein>
    <submittedName>
        <fullName evidence="7">DEAD/DEAH box helicase</fullName>
    </submittedName>
</protein>
<feature type="domain" description="Helicase C-terminal" evidence="6">
    <location>
        <begin position="895"/>
        <end position="1055"/>
    </location>
</feature>
<organism evidence="7 8">
    <name type="scientific">Marinobacterium weihaiense</name>
    <dbReference type="NCBI Taxonomy" id="2851016"/>
    <lineage>
        <taxon>Bacteria</taxon>
        <taxon>Pseudomonadati</taxon>
        <taxon>Pseudomonadota</taxon>
        <taxon>Gammaproteobacteria</taxon>
        <taxon>Oceanospirillales</taxon>
        <taxon>Oceanospirillaceae</taxon>
        <taxon>Marinobacterium</taxon>
    </lineage>
</organism>
<keyword evidence="3" id="KW-0862">Zinc</keyword>
<dbReference type="Proteomes" id="UP000755551">
    <property type="component" value="Unassembled WGS sequence"/>
</dbReference>
<evidence type="ECO:0000256" key="3">
    <source>
        <dbReference type="PROSITE-ProRule" id="PRU00325"/>
    </source>
</evidence>
<dbReference type="InterPro" id="IPR014001">
    <property type="entry name" value="Helicase_ATP-bd"/>
</dbReference>
<evidence type="ECO:0000259" key="6">
    <source>
        <dbReference type="PROSITE" id="PS51194"/>
    </source>
</evidence>